<accession>A0A7S0P591</accession>
<gene>
    <name evidence="1" type="ORF">CLEP1334_LOCUS27845</name>
</gene>
<name>A0A7S0P591_9EUKA</name>
<evidence type="ECO:0000313" key="1">
    <source>
        <dbReference type="EMBL" id="CAD8552554.1"/>
    </source>
</evidence>
<protein>
    <submittedName>
        <fullName evidence="1">Uncharacterized protein</fullName>
    </submittedName>
</protein>
<dbReference type="AlphaFoldDB" id="A0A7S0P591"/>
<sequence>MIAHSLLSLAAFALHTAPHRHGLASSLPRSRAHAFRLDEVSRPTSASRGSILAQWRRDFWQGHTAGRQLFAKGASEQMSESGSAEQSRAARALMPCLLSVLCVEATHFSTALVVCWLLCTPAAGGARWLSAAARAVAIRESTRALRLLLEACAFFWFRGEFTKRDSDAQRDYVKDVGMQTVAVVVTSLVFLRALDRSLLSAINGPAAVGLWQALAAQRPGMTASIASASAAAGGSLAHLAQLQPLATTFATGLATGGPLRCVFDAANFESQCFAMLRGALHVTWTMLGRLRVALFR</sequence>
<organism evidence="1">
    <name type="scientific">Calcidiscus leptoporus</name>
    <dbReference type="NCBI Taxonomy" id="127549"/>
    <lineage>
        <taxon>Eukaryota</taxon>
        <taxon>Haptista</taxon>
        <taxon>Haptophyta</taxon>
        <taxon>Prymnesiophyceae</taxon>
        <taxon>Coccolithales</taxon>
        <taxon>Calcidiscaceae</taxon>
        <taxon>Calcidiscus</taxon>
    </lineage>
</organism>
<proteinExistence type="predicted"/>
<dbReference type="EMBL" id="HBER01055779">
    <property type="protein sequence ID" value="CAD8552554.1"/>
    <property type="molecule type" value="Transcribed_RNA"/>
</dbReference>
<reference evidence="1" key="1">
    <citation type="submission" date="2021-01" db="EMBL/GenBank/DDBJ databases">
        <authorList>
            <person name="Corre E."/>
            <person name="Pelletier E."/>
            <person name="Niang G."/>
            <person name="Scheremetjew M."/>
            <person name="Finn R."/>
            <person name="Kale V."/>
            <person name="Holt S."/>
            <person name="Cochrane G."/>
            <person name="Meng A."/>
            <person name="Brown T."/>
            <person name="Cohen L."/>
        </authorList>
    </citation>
    <scope>NUCLEOTIDE SEQUENCE</scope>
    <source>
        <strain evidence="1">RCC1130</strain>
    </source>
</reference>